<proteinExistence type="predicted"/>
<accession>A0A6C0IM07</accession>
<evidence type="ECO:0000313" key="2">
    <source>
        <dbReference type="EMBL" id="QHT94214.1"/>
    </source>
</evidence>
<feature type="coiled-coil region" evidence="1">
    <location>
        <begin position="67"/>
        <end position="101"/>
    </location>
</feature>
<reference evidence="2" key="1">
    <citation type="journal article" date="2020" name="Nature">
        <title>Giant virus diversity and host interactions through global metagenomics.</title>
        <authorList>
            <person name="Schulz F."/>
            <person name="Roux S."/>
            <person name="Paez-Espino D."/>
            <person name="Jungbluth S."/>
            <person name="Walsh D.A."/>
            <person name="Denef V.J."/>
            <person name="McMahon K.D."/>
            <person name="Konstantinidis K.T."/>
            <person name="Eloe-Fadrosh E.A."/>
            <person name="Kyrpides N.C."/>
            <person name="Woyke T."/>
        </authorList>
    </citation>
    <scope>NUCLEOTIDE SEQUENCE</scope>
    <source>
        <strain evidence="2">GVMAG-M-3300024258-28</strain>
    </source>
</reference>
<organism evidence="2">
    <name type="scientific">viral metagenome</name>
    <dbReference type="NCBI Taxonomy" id="1070528"/>
    <lineage>
        <taxon>unclassified sequences</taxon>
        <taxon>metagenomes</taxon>
        <taxon>organismal metagenomes</taxon>
    </lineage>
</organism>
<evidence type="ECO:0000256" key="1">
    <source>
        <dbReference type="SAM" id="Coils"/>
    </source>
</evidence>
<keyword evidence="1" id="KW-0175">Coiled coil</keyword>
<dbReference type="AlphaFoldDB" id="A0A6C0IM07"/>
<sequence>MAGLPIINNYSILNTKDYLENVPCNVDTHNRDKYNINDIDVSTITRPVLKRQSAMGYDNHTELYETIEMLTSECEKKDNKIRLLEAEIKDLQNLKNNSIKQQD</sequence>
<name>A0A6C0IM07_9ZZZZ</name>
<dbReference type="EMBL" id="MN740217">
    <property type="protein sequence ID" value="QHT94214.1"/>
    <property type="molecule type" value="Genomic_DNA"/>
</dbReference>
<protein>
    <submittedName>
        <fullName evidence="2">Uncharacterized protein</fullName>
    </submittedName>
</protein>